<dbReference type="InterPro" id="IPR042197">
    <property type="entry name" value="Apaf_helical"/>
</dbReference>
<proteinExistence type="predicted"/>
<feature type="compositionally biased region" description="Polar residues" evidence="3">
    <location>
        <begin position="87"/>
        <end position="115"/>
    </location>
</feature>
<organism evidence="4">
    <name type="scientific">Pseudo-nitzschia australis</name>
    <dbReference type="NCBI Taxonomy" id="44445"/>
    <lineage>
        <taxon>Eukaryota</taxon>
        <taxon>Sar</taxon>
        <taxon>Stramenopiles</taxon>
        <taxon>Ochrophyta</taxon>
        <taxon>Bacillariophyta</taxon>
        <taxon>Bacillariophyceae</taxon>
        <taxon>Bacillariophycidae</taxon>
        <taxon>Bacillariales</taxon>
        <taxon>Bacillariaceae</taxon>
        <taxon>Pseudo-nitzschia</taxon>
    </lineage>
</organism>
<dbReference type="InterPro" id="IPR027417">
    <property type="entry name" value="P-loop_NTPase"/>
</dbReference>
<dbReference type="EMBL" id="HBIX01003019">
    <property type="protein sequence ID" value="CAE0709574.1"/>
    <property type="molecule type" value="Transcribed_RNA"/>
</dbReference>
<reference evidence="4" key="1">
    <citation type="submission" date="2021-01" db="EMBL/GenBank/DDBJ databases">
        <authorList>
            <person name="Corre E."/>
            <person name="Pelletier E."/>
            <person name="Niang G."/>
            <person name="Scheremetjew M."/>
            <person name="Finn R."/>
            <person name="Kale V."/>
            <person name="Holt S."/>
            <person name="Cochrane G."/>
            <person name="Meng A."/>
            <person name="Brown T."/>
            <person name="Cohen L."/>
        </authorList>
    </citation>
    <scope>NUCLEOTIDE SEQUENCE</scope>
    <source>
        <strain evidence="4">10249 10 AB</strain>
    </source>
</reference>
<feature type="region of interest" description="Disordered" evidence="3">
    <location>
        <begin position="661"/>
        <end position="703"/>
    </location>
</feature>
<protein>
    <recommendedName>
        <fullName evidence="5">NB-ARC domain-containing protein</fullName>
    </recommendedName>
</protein>
<evidence type="ECO:0000313" key="4">
    <source>
        <dbReference type="EMBL" id="CAE0709574.1"/>
    </source>
</evidence>
<evidence type="ECO:0000256" key="1">
    <source>
        <dbReference type="ARBA" id="ARBA00022737"/>
    </source>
</evidence>
<dbReference type="SUPFAM" id="SSF48452">
    <property type="entry name" value="TPR-like"/>
    <property type="match status" value="2"/>
</dbReference>
<feature type="compositionally biased region" description="Basic residues" evidence="3">
    <location>
        <begin position="49"/>
        <end position="60"/>
    </location>
</feature>
<dbReference type="InterPro" id="IPR019734">
    <property type="entry name" value="TPR_rpt"/>
</dbReference>
<feature type="region of interest" description="Disordered" evidence="3">
    <location>
        <begin position="1"/>
        <end position="179"/>
    </location>
</feature>
<gene>
    <name evidence="4" type="ORF">PAUS00366_LOCUS2294</name>
</gene>
<dbReference type="PRINTS" id="PR00364">
    <property type="entry name" value="DISEASERSIST"/>
</dbReference>
<feature type="compositionally biased region" description="Low complexity" evidence="3">
    <location>
        <begin position="156"/>
        <end position="168"/>
    </location>
</feature>
<feature type="compositionally biased region" description="Polar residues" evidence="3">
    <location>
        <begin position="673"/>
        <end position="695"/>
    </location>
</feature>
<dbReference type="Gene3D" id="3.40.50.300">
    <property type="entry name" value="P-loop containing nucleotide triphosphate hydrolases"/>
    <property type="match status" value="1"/>
</dbReference>
<sequence>MSEPLSMNPALWEEEKDENLVSKSGGDKKKSIRKRLGLSSKAKKETKSKGNRSRSNKRAPKSSNSTVLNSGNASSSSNGIFVDLNESMASSQDIETSGQPLASAASIATNSVTVETKSKRSGRDERRGSRIGKVVRSLSRSRGSKQRRDQRDANGSDTDNSSEYSSSSEGRRSRSTVVTVTSCRSDGYYNQKAPGSTSKLPRKAPTNLKLFHELAVGLKDAFTAVGQTPIKPQKEEEITDEATGETKTVANMSDQEFAGRTILWDFMGNIDFLLALVDEVAVDTATRGALKDDTTFKGLRDVIKKCNKVLEDMLVRRERRYTLFFRLPQPTGARDMDRIKNWNEKVERAVGAVTESNKAASANNKKNSNQASDSDSDVSSIAGSSTISTSSSKGSVFSRGRQLLPVAGRVRSRRATPTPRLRKRASVKEQEQNSSGNAAEDGFAAASPVTQGNLAALQRSFQTSGSTPIAIQDNAEQNSFGTQQTQQQLVSQTSAIQPKDELVDVIRGLRLEKIQHRESSTDSDLAALKPDWRPKAEIPSSVPKLPTEYIHRHRLMKQVVSCLLEQTGAGPRDTDEESPTEQNAIVTSITSRHGDKAGNGKTILAVAAIQTVEVRERFTDGIAWIHLGRGPLSERDIRRLYEELYRQLVVKSSDDSLFGSDYDDLMDEENDNGNKIPSRGSSLDANEPKSNSSNNAKDESKRQRLATLAETRRRFQGGDLDGIKEDFARLLAQKRVLICLDDVWRVEDAKWFIFDNQILNKSNKAKKKRRNSIDAIVDDDEYPSRILMTTRTPSLLGPGLVQEVFVRILSETEAVKLLLSTAGRRPYGGKNSTVFHQAKLIVKGCGNSPLAVRVSGSMLRHSNRSWNINSPSWSALIEQCRLNLEEASQLRSFVNAVNRVVDLSFFTVADVHTRIALRRCFVAFAMAFRDNDWMLSGRGVPHSVVLRVFKTIISSDEASKDISPCAIVTMLQNLNLMEHARHGVASRALTAAQKLSVARKQSRSSASDNDSDSDWDDEDEAQIHKAQQSWVMHESLKSVAEEMAKRSSPSLFPGMDDFTSFYEKIEEERKICTESSTLWHTPLRFFAQELSDGTTPLTGFQDNETHKIVLTALLEVGDGMTDSNSIVDTLREGQIDVAVIPGGDKMEEYIVTFFPGHLIRCEVYSIAAEVLSDPHFIGRRANALGIVEATSRQVADLQELRRLAGNATLTVTRKSTKEGLVGKALSAKVDVNSIVREGSRIIIEEISRVAFKNESKQDSLGMAMCFAAVGEGLMKSRQPRDAMLRLEEAVVLYKELLGTYNTRVADALQTAAKALVKLGESRIALLKFAEAARIYESCNATLHFNSIANAQSLASLLVDLGDMEKAQLMFEEVISMRKVVYGEYSVPVAKTINAYAILLAKHGRMNIALQNYEFAKGTYMAAANPLIRDPEFEIKCKYDVTLINLNIASIRSKKGDLQEAVTCYEEGVAGLRQYETALAELQRDALRPPDTGKNTAHKHLVAALGRIGSLKLKIADNSGALRAYTSLLEEVKNDSPPASQTEKAKAHIKCATIYRQKDAPNSHELSVSHLQKALDMYKAIFGPDHKDTAAISSSLRQWLAEDQ</sequence>
<feature type="compositionally biased region" description="Low complexity" evidence="3">
    <location>
        <begin position="69"/>
        <end position="79"/>
    </location>
</feature>
<feature type="compositionally biased region" description="Basic and acidic residues" evidence="3">
    <location>
        <begin position="116"/>
        <end position="128"/>
    </location>
</feature>
<accession>A0A7S4EFI1</accession>
<evidence type="ECO:0000256" key="3">
    <source>
        <dbReference type="SAM" id="MobiDB-lite"/>
    </source>
</evidence>
<dbReference type="SUPFAM" id="SSF52540">
    <property type="entry name" value="P-loop containing nucleoside triphosphate hydrolases"/>
    <property type="match status" value="1"/>
</dbReference>
<keyword evidence="1" id="KW-0677">Repeat</keyword>
<dbReference type="Pfam" id="PF13181">
    <property type="entry name" value="TPR_8"/>
    <property type="match status" value="2"/>
</dbReference>
<dbReference type="PANTHER" id="PTHR45641:SF19">
    <property type="entry name" value="NEPHROCYSTIN-3"/>
    <property type="match status" value="1"/>
</dbReference>
<dbReference type="PANTHER" id="PTHR45641">
    <property type="entry name" value="TETRATRICOPEPTIDE REPEAT PROTEIN (AFU_ORTHOLOGUE AFUA_6G03870)"/>
    <property type="match status" value="1"/>
</dbReference>
<feature type="compositionally biased region" description="Basic residues" evidence="3">
    <location>
        <begin position="410"/>
        <end position="425"/>
    </location>
</feature>
<feature type="region of interest" description="Disordered" evidence="3">
    <location>
        <begin position="999"/>
        <end position="1020"/>
    </location>
</feature>
<feature type="compositionally biased region" description="Acidic residues" evidence="3">
    <location>
        <begin position="1009"/>
        <end position="1020"/>
    </location>
</feature>
<feature type="compositionally biased region" description="Low complexity" evidence="3">
    <location>
        <begin position="356"/>
        <end position="396"/>
    </location>
</feature>
<dbReference type="Gene3D" id="1.25.40.10">
    <property type="entry name" value="Tetratricopeptide repeat domain"/>
    <property type="match status" value="2"/>
</dbReference>
<keyword evidence="2" id="KW-0802">TPR repeat</keyword>
<feature type="compositionally biased region" description="Acidic residues" evidence="3">
    <location>
        <begin position="661"/>
        <end position="671"/>
    </location>
</feature>
<dbReference type="GO" id="GO:0043531">
    <property type="term" value="F:ADP binding"/>
    <property type="evidence" value="ECO:0007669"/>
    <property type="project" value="InterPro"/>
</dbReference>
<name>A0A7S4EFI1_9STRA</name>
<feature type="region of interest" description="Disordered" evidence="3">
    <location>
        <begin position="353"/>
        <end position="440"/>
    </location>
</feature>
<dbReference type="Gene3D" id="1.10.8.430">
    <property type="entry name" value="Helical domain of apoptotic protease-activating factors"/>
    <property type="match status" value="1"/>
</dbReference>
<evidence type="ECO:0000256" key="2">
    <source>
        <dbReference type="ARBA" id="ARBA00022803"/>
    </source>
</evidence>
<evidence type="ECO:0008006" key="5">
    <source>
        <dbReference type="Google" id="ProtNLM"/>
    </source>
</evidence>
<dbReference type="InterPro" id="IPR011990">
    <property type="entry name" value="TPR-like_helical_dom_sf"/>
</dbReference>